<gene>
    <name evidence="3" type="ORF">ONZ51_g6504</name>
</gene>
<evidence type="ECO:0000313" key="4">
    <source>
        <dbReference type="Proteomes" id="UP001215151"/>
    </source>
</evidence>
<keyword evidence="4" id="KW-1185">Reference proteome</keyword>
<accession>A0AAD7TS34</accession>
<evidence type="ECO:0000259" key="2">
    <source>
        <dbReference type="Pfam" id="PF09994"/>
    </source>
</evidence>
<dbReference type="PANTHER" id="PTHR33840">
    <property type="match status" value="1"/>
</dbReference>
<evidence type="ECO:0000313" key="3">
    <source>
        <dbReference type="EMBL" id="KAJ8480669.1"/>
    </source>
</evidence>
<feature type="region of interest" description="Disordered" evidence="1">
    <location>
        <begin position="244"/>
        <end position="280"/>
    </location>
</feature>
<feature type="compositionally biased region" description="Low complexity" evidence="1">
    <location>
        <begin position="1"/>
        <end position="23"/>
    </location>
</feature>
<dbReference type="SUPFAM" id="SSF53474">
    <property type="entry name" value="alpha/beta-Hydrolases"/>
    <property type="match status" value="1"/>
</dbReference>
<sequence>MSSLDPSAASPSSPEIPEAKSSSTADVPKPRTLILCFDGTAEQYDGDNTNVVKFYSLLKKDDDNTEQLCYYQPGVGTYFNPGVVSPLFQWAAKILDEAFAWYLDAHVRGGYQFLMQNYTAGDRICLFGFSRGAYTARALAGMLHKIGLLPKDNTEQIPFAYKLYKQTDKGSLELAAGFKQTFCRSVDIDFVGVWETVSSVGVLMTRTLPFTTANTTIKTFRHALALDEHRVRFLPNFYHRATPAEKSSAKHRAFSTPGSSVHDRSEARTAPQWKRGKSTQSLLPQWFSKSRRSATKVAKAKLQQDHAREELHKGIAPTHASPLRLAENALGDKIEGGTDVLEVWFAGCHTDVGGGAVADDVTVSLSDITLRWMVREVVLAQCGIAFDEAALVRANIPESIFRGTGFVLPSQATISREMHHHGFALHDDHDIAASNSVTAVHHSPVNDGKRAQGLDAQDPSNAADPAPKTRPGSSSGSSTDPLDASADALAPIHDELQINKSWWLLEIIPTSCTYQDAAGNWKTKWWIHLGRGRDIPTDAPPKFHVTVRERMQDPTLKYTPKAKWTPGTEIYVE</sequence>
<dbReference type="AlphaFoldDB" id="A0AAD7TS34"/>
<name>A0AAD7TS34_9APHY</name>
<dbReference type="InterPro" id="IPR018712">
    <property type="entry name" value="Tle1-like_cat"/>
</dbReference>
<evidence type="ECO:0000256" key="1">
    <source>
        <dbReference type="SAM" id="MobiDB-lite"/>
    </source>
</evidence>
<dbReference type="PANTHER" id="PTHR33840:SF2">
    <property type="entry name" value="TLE1 PHOSPHOLIPASE DOMAIN-CONTAINING PROTEIN"/>
    <property type="match status" value="1"/>
</dbReference>
<dbReference type="InterPro" id="IPR029058">
    <property type="entry name" value="AB_hydrolase_fold"/>
</dbReference>
<protein>
    <recommendedName>
        <fullName evidence="2">T6SS Phospholipase effector Tle1-like catalytic domain-containing protein</fullName>
    </recommendedName>
</protein>
<dbReference type="EMBL" id="JAPEVG010000157">
    <property type="protein sequence ID" value="KAJ8480669.1"/>
    <property type="molecule type" value="Genomic_DNA"/>
</dbReference>
<dbReference type="Proteomes" id="UP001215151">
    <property type="component" value="Unassembled WGS sequence"/>
</dbReference>
<dbReference type="Pfam" id="PF09994">
    <property type="entry name" value="T6SS_Tle1-like_cat"/>
    <property type="match status" value="1"/>
</dbReference>
<comment type="caution">
    <text evidence="3">The sequence shown here is derived from an EMBL/GenBank/DDBJ whole genome shotgun (WGS) entry which is preliminary data.</text>
</comment>
<feature type="domain" description="T6SS Phospholipase effector Tle1-like catalytic" evidence="2">
    <location>
        <begin position="31"/>
        <end position="376"/>
    </location>
</feature>
<proteinExistence type="predicted"/>
<feature type="region of interest" description="Disordered" evidence="1">
    <location>
        <begin position="1"/>
        <end position="26"/>
    </location>
</feature>
<reference evidence="3" key="1">
    <citation type="submission" date="2022-11" db="EMBL/GenBank/DDBJ databases">
        <title>Genome Sequence of Cubamyces cubensis.</title>
        <authorList>
            <person name="Buettner E."/>
        </authorList>
    </citation>
    <scope>NUCLEOTIDE SEQUENCE</scope>
    <source>
        <strain evidence="3">MPL-01</strain>
    </source>
</reference>
<organism evidence="3 4">
    <name type="scientific">Trametes cubensis</name>
    <dbReference type="NCBI Taxonomy" id="1111947"/>
    <lineage>
        <taxon>Eukaryota</taxon>
        <taxon>Fungi</taxon>
        <taxon>Dikarya</taxon>
        <taxon>Basidiomycota</taxon>
        <taxon>Agaricomycotina</taxon>
        <taxon>Agaricomycetes</taxon>
        <taxon>Polyporales</taxon>
        <taxon>Polyporaceae</taxon>
        <taxon>Trametes</taxon>
    </lineage>
</organism>
<feature type="region of interest" description="Disordered" evidence="1">
    <location>
        <begin position="439"/>
        <end position="485"/>
    </location>
</feature>